<dbReference type="VEuPathDB" id="VectorBase:GPAI004128"/>
<dbReference type="AlphaFoldDB" id="A0A1A9Z523"/>
<accession>A0A1A9Z523</accession>
<organism evidence="1 2">
    <name type="scientific">Glossina pallidipes</name>
    <name type="common">Tsetse fly</name>
    <dbReference type="NCBI Taxonomy" id="7398"/>
    <lineage>
        <taxon>Eukaryota</taxon>
        <taxon>Metazoa</taxon>
        <taxon>Ecdysozoa</taxon>
        <taxon>Arthropoda</taxon>
        <taxon>Hexapoda</taxon>
        <taxon>Insecta</taxon>
        <taxon>Pterygota</taxon>
        <taxon>Neoptera</taxon>
        <taxon>Endopterygota</taxon>
        <taxon>Diptera</taxon>
        <taxon>Brachycera</taxon>
        <taxon>Muscomorpha</taxon>
        <taxon>Hippoboscoidea</taxon>
        <taxon>Glossinidae</taxon>
        <taxon>Glossina</taxon>
    </lineage>
</organism>
<dbReference type="EnsemblMetazoa" id="GPAI004128-RA">
    <property type="protein sequence ID" value="GPAI004128-PA"/>
    <property type="gene ID" value="GPAI004128"/>
</dbReference>
<sequence length="240" mass="27605">MTYHACSAGRKMFVLRDMPVPTITNDAVLLNGESLPRIYPSKGIFHNNDVHRDTRIFQALRPTITYAIKAYMSIEPGCERGQRCMRKPPTRHMERSKTFIKKASNMRRKQMHTIWDHLMRSTTARGTSATAKTNLVTWKRQSENPIQTAFTITGGCHFKTEANASFSNTVQFTAAWYKRAYLPRTATSLKGKHDVYCVTHLMLIEINREALLMVVPTVTTVPQELHREWTPTKESELKMM</sequence>
<reference evidence="2" key="1">
    <citation type="submission" date="2014-03" db="EMBL/GenBank/DDBJ databases">
        <authorList>
            <person name="Aksoy S."/>
            <person name="Warren W."/>
            <person name="Wilson R.K."/>
        </authorList>
    </citation>
    <scope>NUCLEOTIDE SEQUENCE [LARGE SCALE GENOMIC DNA]</scope>
    <source>
        <strain evidence="2">IAEA</strain>
    </source>
</reference>
<keyword evidence="2" id="KW-1185">Reference proteome</keyword>
<name>A0A1A9Z523_GLOPL</name>
<proteinExistence type="predicted"/>
<evidence type="ECO:0000313" key="1">
    <source>
        <dbReference type="EnsemblMetazoa" id="GPAI004128-PA"/>
    </source>
</evidence>
<protein>
    <submittedName>
        <fullName evidence="1">Uncharacterized protein</fullName>
    </submittedName>
</protein>
<reference evidence="1" key="2">
    <citation type="submission" date="2020-05" db="UniProtKB">
        <authorList>
            <consortium name="EnsemblMetazoa"/>
        </authorList>
    </citation>
    <scope>IDENTIFICATION</scope>
    <source>
        <strain evidence="1">IAEA</strain>
    </source>
</reference>
<evidence type="ECO:0000313" key="2">
    <source>
        <dbReference type="Proteomes" id="UP000092445"/>
    </source>
</evidence>
<dbReference type="Proteomes" id="UP000092445">
    <property type="component" value="Unassembled WGS sequence"/>
</dbReference>